<dbReference type="CDD" id="cd17546">
    <property type="entry name" value="REC_hyHK_CKI1_RcsC-like"/>
    <property type="match status" value="1"/>
</dbReference>
<dbReference type="OrthoDB" id="9801651at2"/>
<dbReference type="InterPro" id="IPR005467">
    <property type="entry name" value="His_kinase_dom"/>
</dbReference>
<dbReference type="PROSITE" id="PS50110">
    <property type="entry name" value="RESPONSE_REGULATORY"/>
    <property type="match status" value="2"/>
</dbReference>
<dbReference type="SUPFAM" id="SSF55874">
    <property type="entry name" value="ATPase domain of HSP90 chaperone/DNA topoisomerase II/histidine kinase"/>
    <property type="match status" value="1"/>
</dbReference>
<dbReference type="GO" id="GO:0005524">
    <property type="term" value="F:ATP binding"/>
    <property type="evidence" value="ECO:0007669"/>
    <property type="project" value="UniProtKB-KW"/>
</dbReference>
<dbReference type="Gene3D" id="3.40.50.2300">
    <property type="match status" value="2"/>
</dbReference>
<evidence type="ECO:0000256" key="12">
    <source>
        <dbReference type="SAM" id="Coils"/>
    </source>
</evidence>
<comment type="subunit">
    <text evidence="9">At low DSF concentrations, interacts with RpfF.</text>
</comment>
<dbReference type="STRING" id="1454373.ACMU_16710"/>
<dbReference type="AlphaFoldDB" id="A0A037ZIU8"/>
<dbReference type="PROSITE" id="PS50109">
    <property type="entry name" value="HIS_KIN"/>
    <property type="match status" value="1"/>
</dbReference>
<evidence type="ECO:0000256" key="3">
    <source>
        <dbReference type="ARBA" id="ARBA00022553"/>
    </source>
</evidence>
<dbReference type="SUPFAM" id="SSF47384">
    <property type="entry name" value="Homodimeric domain of signal transducing histidine kinase"/>
    <property type="match status" value="1"/>
</dbReference>
<feature type="domain" description="Response regulatory" evidence="15">
    <location>
        <begin position="427"/>
        <end position="544"/>
    </location>
</feature>
<evidence type="ECO:0000256" key="11">
    <source>
        <dbReference type="PROSITE-ProRule" id="PRU00169"/>
    </source>
</evidence>
<dbReference type="InterPro" id="IPR004358">
    <property type="entry name" value="Sig_transdc_His_kin-like_C"/>
</dbReference>
<feature type="modified residue" description="4-aspartylphosphate" evidence="11">
    <location>
        <position position="477"/>
    </location>
</feature>
<dbReference type="PRINTS" id="PR00344">
    <property type="entry name" value="BCTRLSENSOR"/>
</dbReference>
<dbReference type="RefSeq" id="WP_051588368.1">
    <property type="nucleotide sequence ID" value="NZ_JFKE01000006.1"/>
</dbReference>
<dbReference type="EC" id="2.7.13.3" evidence="2"/>
<dbReference type="Pfam" id="PF00512">
    <property type="entry name" value="HisKA"/>
    <property type="match status" value="1"/>
</dbReference>
<keyword evidence="3 11" id="KW-0597">Phosphoprotein</keyword>
<keyword evidence="6" id="KW-0418">Kinase</keyword>
<dbReference type="InterPro" id="IPR011006">
    <property type="entry name" value="CheY-like_superfamily"/>
</dbReference>
<feature type="coiled-coil region" evidence="12">
    <location>
        <begin position="159"/>
        <end position="189"/>
    </location>
</feature>
<evidence type="ECO:0000256" key="5">
    <source>
        <dbReference type="ARBA" id="ARBA00022741"/>
    </source>
</evidence>
<dbReference type="InterPro" id="IPR036890">
    <property type="entry name" value="HATPase_C_sf"/>
</dbReference>
<dbReference type="Gene3D" id="3.30.565.10">
    <property type="entry name" value="Histidine kinase-like ATPase, C-terminal domain"/>
    <property type="match status" value="1"/>
</dbReference>
<dbReference type="Pfam" id="PF00072">
    <property type="entry name" value="Response_reg"/>
    <property type="match status" value="2"/>
</dbReference>
<dbReference type="FunFam" id="3.30.565.10:FF:000010">
    <property type="entry name" value="Sensor histidine kinase RcsC"/>
    <property type="match status" value="1"/>
</dbReference>
<dbReference type="CDD" id="cd16922">
    <property type="entry name" value="HATPase_EvgS-ArcB-TorS-like"/>
    <property type="match status" value="1"/>
</dbReference>
<dbReference type="Proteomes" id="UP000026249">
    <property type="component" value="Unassembled WGS sequence"/>
</dbReference>
<dbReference type="Pfam" id="PF12860">
    <property type="entry name" value="PAS_7"/>
    <property type="match status" value="1"/>
</dbReference>
<keyword evidence="12" id="KW-0175">Coiled coil</keyword>
<dbReference type="EMBL" id="JFKE01000006">
    <property type="protein sequence ID" value="KAJ54755.1"/>
    <property type="molecule type" value="Genomic_DNA"/>
</dbReference>
<dbReference type="SMART" id="SM00448">
    <property type="entry name" value="REC"/>
    <property type="match status" value="2"/>
</dbReference>
<dbReference type="SMART" id="SM00387">
    <property type="entry name" value="HATPase_c"/>
    <property type="match status" value="1"/>
</dbReference>
<evidence type="ECO:0000256" key="4">
    <source>
        <dbReference type="ARBA" id="ARBA00022679"/>
    </source>
</evidence>
<keyword evidence="8" id="KW-0902">Two-component regulatory system</keyword>
<proteinExistence type="predicted"/>
<dbReference type="CDD" id="cd00156">
    <property type="entry name" value="REC"/>
    <property type="match status" value="1"/>
</dbReference>
<evidence type="ECO:0000256" key="6">
    <source>
        <dbReference type="ARBA" id="ARBA00022777"/>
    </source>
</evidence>
<keyword evidence="5" id="KW-0547">Nucleotide-binding</keyword>
<evidence type="ECO:0000256" key="2">
    <source>
        <dbReference type="ARBA" id="ARBA00012438"/>
    </source>
</evidence>
<evidence type="ECO:0000313" key="17">
    <source>
        <dbReference type="Proteomes" id="UP000026249"/>
    </source>
</evidence>
<dbReference type="InterPro" id="IPR003661">
    <property type="entry name" value="HisK_dim/P_dom"/>
</dbReference>
<keyword evidence="13" id="KW-0472">Membrane</keyword>
<dbReference type="Gene3D" id="1.10.287.130">
    <property type="match status" value="1"/>
</dbReference>
<sequence length="696" mass="76253">MTGWLQMPVIVPCLAFLSGACFVYGLRIMSRSDARKQAEMARLNTLFEDAIAAIEDGFVLYDSDDRMFICNDPFRSQFAGAEQILRKGLTYEDQIRELAHSGVVPDIEGKEDEFIAALMARRQSDFGVVRVFETNDGRWIRQRDKKTAAGNVVGLRTDVTELKRNEIMLEAAREQAEAAARAKAAFLANMSHEIRTPMNGIIGMAELLDETPLNDDQRMFTRTVIESCNALQAIVNDILDFSKVEAGKMEIRSEPFDLAECIHNVAALLAPNAADKGIEICTDIQTDASTWFLGDSGRIRQILINLVGNALKFTHEGFVLIRLQMDPETGTPRILVRDTGIGIPEDKQATIFSAFEQVDNESTRQFDGTGLGLAISHRLIRLMEGSIDVESKLNKGSDFTVQLPLPESDPVAGANFDAPGALPKGLNVLVVDDLEINRVILQRHLESWGATVVVAESGPVALDKLRDHTRFDLAFLDYQMPEMDGLTLRKRMLGMAEIADFPVVLLSSVEKNVAGADLVRDMFDAVLLKPARAEMLQSTMARLLSGGPGARPTQAITSAGQGASLTDVKILVAEDNRTNQLVISRILEGQGAEVQICENGAEAVEAFFANRPDMVLMDVSMPVMNGLEATRAIRGRETTAPVPIIALTANAMAEDRDQCLAAGMSDFLAKPMRKARALEVIGAWMPNDQVDRRASG</sequence>
<keyword evidence="13" id="KW-0812">Transmembrane</keyword>
<feature type="modified residue" description="4-aspartylphosphate" evidence="11">
    <location>
        <position position="618"/>
    </location>
</feature>
<evidence type="ECO:0000256" key="7">
    <source>
        <dbReference type="ARBA" id="ARBA00022840"/>
    </source>
</evidence>
<evidence type="ECO:0000256" key="10">
    <source>
        <dbReference type="ARBA" id="ARBA00068150"/>
    </source>
</evidence>
<evidence type="ECO:0000256" key="1">
    <source>
        <dbReference type="ARBA" id="ARBA00000085"/>
    </source>
</evidence>
<dbReference type="FunFam" id="1.10.287.130:FF:000002">
    <property type="entry name" value="Two-component osmosensing histidine kinase"/>
    <property type="match status" value="1"/>
</dbReference>
<evidence type="ECO:0000259" key="14">
    <source>
        <dbReference type="PROSITE" id="PS50109"/>
    </source>
</evidence>
<dbReference type="CDD" id="cd00082">
    <property type="entry name" value="HisKA"/>
    <property type="match status" value="1"/>
</dbReference>
<dbReference type="SMART" id="SM00388">
    <property type="entry name" value="HisKA"/>
    <property type="match status" value="1"/>
</dbReference>
<dbReference type="PANTHER" id="PTHR45339">
    <property type="entry name" value="HYBRID SIGNAL TRANSDUCTION HISTIDINE KINASE J"/>
    <property type="match status" value="1"/>
</dbReference>
<keyword evidence="17" id="KW-1185">Reference proteome</keyword>
<dbReference type="Pfam" id="PF02518">
    <property type="entry name" value="HATPase_c"/>
    <property type="match status" value="1"/>
</dbReference>
<protein>
    <recommendedName>
        <fullName evidence="10">Sensory/regulatory protein RpfC</fullName>
        <ecNumber evidence="2">2.7.13.3</ecNumber>
    </recommendedName>
</protein>
<feature type="domain" description="Response regulatory" evidence="15">
    <location>
        <begin position="569"/>
        <end position="685"/>
    </location>
</feature>
<evidence type="ECO:0000259" key="15">
    <source>
        <dbReference type="PROSITE" id="PS50110"/>
    </source>
</evidence>
<evidence type="ECO:0000256" key="9">
    <source>
        <dbReference type="ARBA" id="ARBA00064003"/>
    </source>
</evidence>
<feature type="transmembrane region" description="Helical" evidence="13">
    <location>
        <begin position="6"/>
        <end position="26"/>
    </location>
</feature>
<keyword evidence="4" id="KW-0808">Transferase</keyword>
<dbReference type="PANTHER" id="PTHR45339:SF1">
    <property type="entry name" value="HYBRID SIGNAL TRANSDUCTION HISTIDINE KINASE J"/>
    <property type="match status" value="1"/>
</dbReference>
<dbReference type="InterPro" id="IPR003594">
    <property type="entry name" value="HATPase_dom"/>
</dbReference>
<evidence type="ECO:0000256" key="13">
    <source>
        <dbReference type="SAM" id="Phobius"/>
    </source>
</evidence>
<organism evidence="16 17">
    <name type="scientific">Actibacterium mucosum KCTC 23349</name>
    <dbReference type="NCBI Taxonomy" id="1454373"/>
    <lineage>
        <taxon>Bacteria</taxon>
        <taxon>Pseudomonadati</taxon>
        <taxon>Pseudomonadota</taxon>
        <taxon>Alphaproteobacteria</taxon>
        <taxon>Rhodobacterales</taxon>
        <taxon>Roseobacteraceae</taxon>
        <taxon>Actibacterium</taxon>
    </lineage>
</organism>
<keyword evidence="7" id="KW-0067">ATP-binding</keyword>
<dbReference type="GO" id="GO:0000155">
    <property type="term" value="F:phosphorelay sensor kinase activity"/>
    <property type="evidence" value="ECO:0007669"/>
    <property type="project" value="InterPro"/>
</dbReference>
<reference evidence="16 17" key="1">
    <citation type="submission" date="2014-03" db="EMBL/GenBank/DDBJ databases">
        <title>Draft Genome Sequence of Actibacterium mucosum KCTC 23349, a Marine Alphaproteobacterium with Complex Ionic Requirements Isolated from Mediterranean Seawater at Malvarrosa Beach, Valencia, Spain.</title>
        <authorList>
            <person name="Arahal D.R."/>
            <person name="Shao Z."/>
            <person name="Lai Q."/>
            <person name="Pujalte M.J."/>
        </authorList>
    </citation>
    <scope>NUCLEOTIDE SEQUENCE [LARGE SCALE GENOMIC DNA]</scope>
    <source>
        <strain evidence="16 17">KCTC 23349</strain>
    </source>
</reference>
<keyword evidence="13" id="KW-1133">Transmembrane helix</keyword>
<dbReference type="InterPro" id="IPR001789">
    <property type="entry name" value="Sig_transdc_resp-reg_receiver"/>
</dbReference>
<accession>A0A037ZIU8</accession>
<feature type="domain" description="Histidine kinase" evidence="14">
    <location>
        <begin position="189"/>
        <end position="407"/>
    </location>
</feature>
<evidence type="ECO:0000256" key="8">
    <source>
        <dbReference type="ARBA" id="ARBA00023012"/>
    </source>
</evidence>
<dbReference type="Gene3D" id="3.30.450.20">
    <property type="entry name" value="PAS domain"/>
    <property type="match status" value="1"/>
</dbReference>
<comment type="caution">
    <text evidence="16">The sequence shown here is derived from an EMBL/GenBank/DDBJ whole genome shotgun (WGS) entry which is preliminary data.</text>
</comment>
<dbReference type="SUPFAM" id="SSF52172">
    <property type="entry name" value="CheY-like"/>
    <property type="match status" value="2"/>
</dbReference>
<evidence type="ECO:0000313" key="16">
    <source>
        <dbReference type="EMBL" id="KAJ54755.1"/>
    </source>
</evidence>
<comment type="catalytic activity">
    <reaction evidence="1">
        <text>ATP + protein L-histidine = ADP + protein N-phospho-L-histidine.</text>
        <dbReference type="EC" id="2.7.13.3"/>
    </reaction>
</comment>
<dbReference type="InterPro" id="IPR036097">
    <property type="entry name" value="HisK_dim/P_sf"/>
</dbReference>
<name>A0A037ZIU8_9RHOB</name>
<gene>
    <name evidence="16" type="ORF">ACMU_16710</name>
</gene>